<comment type="caution">
    <text evidence="1">The sequence shown here is derived from an EMBL/GenBank/DDBJ whole genome shotgun (WGS) entry which is preliminary data.</text>
</comment>
<dbReference type="Proteomes" id="UP000255326">
    <property type="component" value="Unassembled WGS sequence"/>
</dbReference>
<keyword evidence="2" id="KW-1185">Reference proteome</keyword>
<accession>A0A370G3V7</accession>
<gene>
    <name evidence="1" type="ORF">DFR59_12126</name>
</gene>
<evidence type="ECO:0000313" key="2">
    <source>
        <dbReference type="Proteomes" id="UP000255326"/>
    </source>
</evidence>
<proteinExistence type="predicted"/>
<sequence length="48" mass="5463">MAKNGVLGKSRIGAIKNRTQLIWPNGNWIKRDSATGRIIDQNKWLETL</sequence>
<dbReference type="RefSeq" id="WP_170137286.1">
    <property type="nucleotide sequence ID" value="NZ_QQAY01000021.1"/>
</dbReference>
<organism evidence="1 2">
    <name type="scientific">Falsibacillus pallidus</name>
    <dbReference type="NCBI Taxonomy" id="493781"/>
    <lineage>
        <taxon>Bacteria</taxon>
        <taxon>Bacillati</taxon>
        <taxon>Bacillota</taxon>
        <taxon>Bacilli</taxon>
        <taxon>Bacillales</taxon>
        <taxon>Bacillaceae</taxon>
        <taxon>Falsibacillus</taxon>
    </lineage>
</organism>
<reference evidence="1 2" key="1">
    <citation type="submission" date="2018-07" db="EMBL/GenBank/DDBJ databases">
        <title>Genomic Encyclopedia of Type Strains, Phase IV (KMG-IV): sequencing the most valuable type-strain genomes for metagenomic binning, comparative biology and taxonomic classification.</title>
        <authorList>
            <person name="Goeker M."/>
        </authorList>
    </citation>
    <scope>NUCLEOTIDE SEQUENCE [LARGE SCALE GENOMIC DNA]</scope>
    <source>
        <strain evidence="1 2">DSM 25281</strain>
    </source>
</reference>
<protein>
    <submittedName>
        <fullName evidence="1">Uncharacterized protein</fullName>
    </submittedName>
</protein>
<dbReference type="EMBL" id="QQAY01000021">
    <property type="protein sequence ID" value="RDI37529.1"/>
    <property type="molecule type" value="Genomic_DNA"/>
</dbReference>
<name>A0A370G3V7_9BACI</name>
<evidence type="ECO:0000313" key="1">
    <source>
        <dbReference type="EMBL" id="RDI37529.1"/>
    </source>
</evidence>
<dbReference type="AlphaFoldDB" id="A0A370G3V7"/>